<organism evidence="1 2">
    <name type="scientific">Eretmocerus hayati</name>
    <dbReference type="NCBI Taxonomy" id="131215"/>
    <lineage>
        <taxon>Eukaryota</taxon>
        <taxon>Metazoa</taxon>
        <taxon>Ecdysozoa</taxon>
        <taxon>Arthropoda</taxon>
        <taxon>Hexapoda</taxon>
        <taxon>Insecta</taxon>
        <taxon>Pterygota</taxon>
        <taxon>Neoptera</taxon>
        <taxon>Endopterygota</taxon>
        <taxon>Hymenoptera</taxon>
        <taxon>Apocrita</taxon>
        <taxon>Proctotrupomorpha</taxon>
        <taxon>Chalcidoidea</taxon>
        <taxon>Aphelinidae</taxon>
        <taxon>Aphelininae</taxon>
        <taxon>Eretmocerus</taxon>
    </lineage>
</organism>
<name>A0ACC2NRU9_9HYME</name>
<dbReference type="EMBL" id="CM056743">
    <property type="protein sequence ID" value="KAJ8673331.1"/>
    <property type="molecule type" value="Genomic_DNA"/>
</dbReference>
<protein>
    <submittedName>
        <fullName evidence="1">Uncharacterized protein</fullName>
    </submittedName>
</protein>
<evidence type="ECO:0000313" key="1">
    <source>
        <dbReference type="EMBL" id="KAJ8673331.1"/>
    </source>
</evidence>
<comment type="caution">
    <text evidence="1">The sequence shown here is derived from an EMBL/GenBank/DDBJ whole genome shotgun (WGS) entry which is preliminary data.</text>
</comment>
<gene>
    <name evidence="1" type="ORF">QAD02_004593</name>
</gene>
<proteinExistence type="predicted"/>
<accession>A0ACC2NRU9</accession>
<reference evidence="1" key="1">
    <citation type="submission" date="2023-04" db="EMBL/GenBank/DDBJ databases">
        <title>A chromosome-level genome assembly of the parasitoid wasp Eretmocerus hayati.</title>
        <authorList>
            <person name="Zhong Y."/>
            <person name="Liu S."/>
            <person name="Liu Y."/>
        </authorList>
    </citation>
    <scope>NUCLEOTIDE SEQUENCE</scope>
    <source>
        <strain evidence="1">ZJU_SS_LIU_2023</strain>
    </source>
</reference>
<dbReference type="Proteomes" id="UP001239111">
    <property type="component" value="Chromosome 3"/>
</dbReference>
<evidence type="ECO:0000313" key="2">
    <source>
        <dbReference type="Proteomes" id="UP001239111"/>
    </source>
</evidence>
<sequence>MYGISKKSIKVVPKDFVKQSVSLYPLTVHLISTTSYEMELSHVSISVLCIFLVINSQGGCNGEDDLYSPTLKFMSNIPGIGDIRKAYCNSACGPARFLFSSILKTYCKLKCPNSTLANLDLDSGNTTKPFTPTMPTISIIPMFPNIPNMSSLLTTILPSTTASPPPSTTTIPSPNSTPVTTAAPITTTTPPANSTKSEANISEIGGNAVESVATPPES</sequence>
<keyword evidence="2" id="KW-1185">Reference proteome</keyword>